<dbReference type="Pfam" id="PF04912">
    <property type="entry name" value="Dynamitin"/>
    <property type="match status" value="1"/>
</dbReference>
<keyword evidence="6" id="KW-1185">Reference proteome</keyword>
<dbReference type="Proteomes" id="UP000510647">
    <property type="component" value="Chromosome 1"/>
</dbReference>
<evidence type="ECO:0000313" key="5">
    <source>
        <dbReference type="EMBL" id="QLQ77805.1"/>
    </source>
</evidence>
<dbReference type="GO" id="GO:0007017">
    <property type="term" value="P:microtubule-based process"/>
    <property type="evidence" value="ECO:0007669"/>
    <property type="project" value="InterPro"/>
</dbReference>
<dbReference type="EMBL" id="CP059267">
    <property type="protein sequence ID" value="QLQ77805.1"/>
    <property type="molecule type" value="Genomic_DNA"/>
</dbReference>
<evidence type="ECO:0000256" key="2">
    <source>
        <dbReference type="ARBA" id="ARBA00022490"/>
    </source>
</evidence>
<accession>A0A7H9HN72</accession>
<gene>
    <name evidence="5" type="ORF">HG537_0A00520</name>
</gene>
<dbReference type="GO" id="GO:0005869">
    <property type="term" value="C:dynactin complex"/>
    <property type="evidence" value="ECO:0007669"/>
    <property type="project" value="InterPro"/>
</dbReference>
<dbReference type="OrthoDB" id="4065231at2759"/>
<sequence length="371" mass="42053">MDVIDLNTTDETAIADELAALDVSGQEIFECRGIQEVDDTVLDEVAGKQSTGLESVTDDQTPSVGQTREKIEGSGRTGLERYIVVSNMPQGRAVVPESVEERLERIGRELQELSSLEYGELGPRNGEELERTRNLHLKLSQISTDRLRELQRALFEDHEGVSKPVDVTLPRIRFDAADMQKLLVLESKISRLESLVGPVESLGKPLTAQLDELKSRYAILGSDYELLEKFQKRLHEIEQEYENSLLGRKSATTPSLHQDTKTKMFSYESRINDLHRFNNRLQVYGPILPQLTDRVRQLCGIDDKLSQCINVVNSIDNCIDELQEMAKKWEQTNNKLERKLSAQEIELINNRQGLNERLADLEAKLKLPGDV</sequence>
<name>A0A7H9HN72_9SACH</name>
<evidence type="ECO:0000313" key="6">
    <source>
        <dbReference type="Proteomes" id="UP000510647"/>
    </source>
</evidence>
<comment type="subcellular location">
    <subcellularLocation>
        <location evidence="1">Cytoplasm</location>
    </subcellularLocation>
</comment>
<organism evidence="5 6">
    <name type="scientific">Torulaspora globosa</name>
    <dbReference type="NCBI Taxonomy" id="48254"/>
    <lineage>
        <taxon>Eukaryota</taxon>
        <taxon>Fungi</taxon>
        <taxon>Dikarya</taxon>
        <taxon>Ascomycota</taxon>
        <taxon>Saccharomycotina</taxon>
        <taxon>Saccharomycetes</taxon>
        <taxon>Saccharomycetales</taxon>
        <taxon>Saccharomycetaceae</taxon>
        <taxon>Torulaspora</taxon>
    </lineage>
</organism>
<dbReference type="InterPro" id="IPR028133">
    <property type="entry name" value="Dynamitin"/>
</dbReference>
<dbReference type="GO" id="GO:0005737">
    <property type="term" value="C:cytoplasm"/>
    <property type="evidence" value="ECO:0007669"/>
    <property type="project" value="UniProtKB-SubCell"/>
</dbReference>
<dbReference type="AlphaFoldDB" id="A0A7H9HN72"/>
<protein>
    <submittedName>
        <fullName evidence="5">Uncharacterized protein</fullName>
    </submittedName>
</protein>
<feature type="compositionally biased region" description="Polar residues" evidence="4">
    <location>
        <begin position="49"/>
        <end position="66"/>
    </location>
</feature>
<evidence type="ECO:0000256" key="3">
    <source>
        <dbReference type="SAM" id="Coils"/>
    </source>
</evidence>
<proteinExistence type="predicted"/>
<feature type="coiled-coil region" evidence="3">
    <location>
        <begin position="319"/>
        <end position="364"/>
    </location>
</feature>
<keyword evidence="2" id="KW-0963">Cytoplasm</keyword>
<feature type="region of interest" description="Disordered" evidence="4">
    <location>
        <begin position="49"/>
        <end position="71"/>
    </location>
</feature>
<reference evidence="5 6" key="1">
    <citation type="submission" date="2020-06" db="EMBL/GenBank/DDBJ databases">
        <title>The yeast mating-type switching endonuclease HO is a domesticated member of an unorthodox homing genetic element family.</title>
        <authorList>
            <person name="Coughlan A.Y."/>
            <person name="Lombardi L."/>
            <person name="Braun-Galleani S."/>
            <person name="Martos A.R."/>
            <person name="Galeote V."/>
            <person name="Bigey F."/>
            <person name="Dequin S."/>
            <person name="Byrne K.P."/>
            <person name="Wolfe K.H."/>
        </authorList>
    </citation>
    <scope>NUCLEOTIDE SEQUENCE [LARGE SCALE GENOMIC DNA]</scope>
    <source>
        <strain evidence="5 6">CBS2947</strain>
    </source>
</reference>
<evidence type="ECO:0000256" key="4">
    <source>
        <dbReference type="SAM" id="MobiDB-lite"/>
    </source>
</evidence>
<keyword evidence="3" id="KW-0175">Coiled coil</keyword>
<evidence type="ECO:0000256" key="1">
    <source>
        <dbReference type="ARBA" id="ARBA00004496"/>
    </source>
</evidence>
<dbReference type="PANTHER" id="PTHR15346">
    <property type="entry name" value="DYNACTIN SUBUNIT"/>
    <property type="match status" value="1"/>
</dbReference>